<evidence type="ECO:0000313" key="1">
    <source>
        <dbReference type="EMBL" id="EYC02794.1"/>
    </source>
</evidence>
<proteinExistence type="predicted"/>
<dbReference type="Proteomes" id="UP000024635">
    <property type="component" value="Unassembled WGS sequence"/>
</dbReference>
<protein>
    <submittedName>
        <fullName evidence="1">Uncharacterized protein</fullName>
    </submittedName>
</protein>
<dbReference type="EMBL" id="JARK01001434">
    <property type="protein sequence ID" value="EYC02794.1"/>
    <property type="molecule type" value="Genomic_DNA"/>
</dbReference>
<keyword evidence="2" id="KW-1185">Reference proteome</keyword>
<reference evidence="2" key="1">
    <citation type="journal article" date="2015" name="Nat. Genet.">
        <title>The genome and transcriptome of the zoonotic hookworm Ancylostoma ceylanicum identify infection-specific gene families.</title>
        <authorList>
            <person name="Schwarz E.M."/>
            <person name="Hu Y."/>
            <person name="Antoshechkin I."/>
            <person name="Miller M.M."/>
            <person name="Sternberg P.W."/>
            <person name="Aroian R.V."/>
        </authorList>
    </citation>
    <scope>NUCLEOTIDE SEQUENCE</scope>
    <source>
        <strain evidence="2">HY135</strain>
    </source>
</reference>
<comment type="caution">
    <text evidence="1">The sequence shown here is derived from an EMBL/GenBank/DDBJ whole genome shotgun (WGS) entry which is preliminary data.</text>
</comment>
<name>A0A016TIJ3_9BILA</name>
<gene>
    <name evidence="1" type="primary">Acey_s0098.g3124</name>
    <name evidence="1" type="ORF">Y032_0098g3124</name>
</gene>
<organism evidence="1 2">
    <name type="scientific">Ancylostoma ceylanicum</name>
    <dbReference type="NCBI Taxonomy" id="53326"/>
    <lineage>
        <taxon>Eukaryota</taxon>
        <taxon>Metazoa</taxon>
        <taxon>Ecdysozoa</taxon>
        <taxon>Nematoda</taxon>
        <taxon>Chromadorea</taxon>
        <taxon>Rhabditida</taxon>
        <taxon>Rhabditina</taxon>
        <taxon>Rhabditomorpha</taxon>
        <taxon>Strongyloidea</taxon>
        <taxon>Ancylostomatidae</taxon>
        <taxon>Ancylostomatinae</taxon>
        <taxon>Ancylostoma</taxon>
    </lineage>
</organism>
<accession>A0A016TIJ3</accession>
<dbReference type="AlphaFoldDB" id="A0A016TIJ3"/>
<evidence type="ECO:0000313" key="2">
    <source>
        <dbReference type="Proteomes" id="UP000024635"/>
    </source>
</evidence>
<sequence>MCRRQLVDNTIWMWCPYIPRSSPMPAFYRNLEKWNGKNLKVQMFAALGGSKKEALDWCLRHDNQAKSLCAKTK</sequence>